<organism evidence="3 4">
    <name type="scientific">Clostridium subterminale</name>
    <dbReference type="NCBI Taxonomy" id="1550"/>
    <lineage>
        <taxon>Bacteria</taxon>
        <taxon>Bacillati</taxon>
        <taxon>Bacillota</taxon>
        <taxon>Clostridia</taxon>
        <taxon>Eubacteriales</taxon>
        <taxon>Clostridiaceae</taxon>
        <taxon>Clostridium</taxon>
    </lineage>
</organism>
<feature type="domain" description="Glycosyltransferase subfamily 4-like N-terminal" evidence="2">
    <location>
        <begin position="14"/>
        <end position="179"/>
    </location>
</feature>
<dbReference type="EMBL" id="BAAACI010000001">
    <property type="protein sequence ID" value="GAA0768052.1"/>
    <property type="molecule type" value="Genomic_DNA"/>
</dbReference>
<keyword evidence="4" id="KW-1185">Reference proteome</keyword>
<dbReference type="SUPFAM" id="SSF53756">
    <property type="entry name" value="UDP-Glycosyltransferase/glycogen phosphorylase"/>
    <property type="match status" value="1"/>
</dbReference>
<gene>
    <name evidence="3" type="ORF">GCM10008908_07870</name>
</gene>
<reference evidence="4" key="1">
    <citation type="journal article" date="2019" name="Int. J. Syst. Evol. Microbiol.">
        <title>The Global Catalogue of Microorganisms (GCM) 10K type strain sequencing project: providing services to taxonomists for standard genome sequencing and annotation.</title>
        <authorList>
            <consortium name="The Broad Institute Genomics Platform"/>
            <consortium name="The Broad Institute Genome Sequencing Center for Infectious Disease"/>
            <person name="Wu L."/>
            <person name="Ma J."/>
        </authorList>
    </citation>
    <scope>NUCLEOTIDE SEQUENCE [LARGE SCALE GENOMIC DNA]</scope>
    <source>
        <strain evidence="4">JCM 1417</strain>
    </source>
</reference>
<dbReference type="InterPro" id="IPR028098">
    <property type="entry name" value="Glyco_trans_4-like_N"/>
</dbReference>
<accession>A0ABP3VS35</accession>
<feature type="domain" description="Glycosyl transferase family 1" evidence="1">
    <location>
        <begin position="194"/>
        <end position="348"/>
    </location>
</feature>
<evidence type="ECO:0000313" key="4">
    <source>
        <dbReference type="Proteomes" id="UP001501047"/>
    </source>
</evidence>
<dbReference type="Proteomes" id="UP001501047">
    <property type="component" value="Unassembled WGS sequence"/>
</dbReference>
<proteinExistence type="predicted"/>
<evidence type="ECO:0000313" key="3">
    <source>
        <dbReference type="EMBL" id="GAA0768052.1"/>
    </source>
</evidence>
<dbReference type="InterPro" id="IPR001296">
    <property type="entry name" value="Glyco_trans_1"/>
</dbReference>
<protein>
    <submittedName>
        <fullName evidence="3">Glycosyltransferase</fullName>
    </submittedName>
</protein>
<comment type="caution">
    <text evidence="3">The sequence shown here is derived from an EMBL/GenBank/DDBJ whole genome shotgun (WGS) entry which is preliminary data.</text>
</comment>
<dbReference type="PANTHER" id="PTHR12526:SF630">
    <property type="entry name" value="GLYCOSYLTRANSFERASE"/>
    <property type="match status" value="1"/>
</dbReference>
<name>A0ABP3VS35_CLOSU</name>
<evidence type="ECO:0000259" key="2">
    <source>
        <dbReference type="Pfam" id="PF13439"/>
    </source>
</evidence>
<dbReference type="RefSeq" id="WP_343823825.1">
    <property type="nucleotide sequence ID" value="NZ_BAAACI010000001.1"/>
</dbReference>
<dbReference type="PANTHER" id="PTHR12526">
    <property type="entry name" value="GLYCOSYLTRANSFERASE"/>
    <property type="match status" value="1"/>
</dbReference>
<dbReference type="Pfam" id="PF00534">
    <property type="entry name" value="Glycos_transf_1"/>
    <property type="match status" value="1"/>
</dbReference>
<evidence type="ECO:0000259" key="1">
    <source>
        <dbReference type="Pfam" id="PF00534"/>
    </source>
</evidence>
<sequence>MKKIIFLTQNLDGGGAERVLVDTVNNLDASKYDITIMTVQNKGIYREQLNSNIKYRTLNPFKNVFIEKIWNKLIWKYFYKMIHKIFINNKYDIEIAYLEGVSTKIISQSKNRKSKKLAWVHIDLYNFFYTEKIFRNIQCQKECYSKFDNIICVSNGVKENFIKRFDIEKNVSVLYNVLDNNAICLKAEEDINYSNFENDFIICTIGRLTKQKAYDRLLRVHNKLINEGLNYKLWIIGEGEDREKLEEYIEENNLSNTVKLYGFQKNPYKYLGKSNIFVCSSIAEGFSTVATEAVILGIPVVTTDCAGMRELLEDNLYGIIVENSEKALYKGLKQIISNPEVYNKYLEKVKMRSEEYKIEKRIKEVEYYFK</sequence>
<dbReference type="CDD" id="cd03811">
    <property type="entry name" value="GT4_GT28_WabH-like"/>
    <property type="match status" value="1"/>
</dbReference>
<dbReference type="Gene3D" id="3.40.50.2000">
    <property type="entry name" value="Glycogen Phosphorylase B"/>
    <property type="match status" value="2"/>
</dbReference>
<dbReference type="Pfam" id="PF13439">
    <property type="entry name" value="Glyco_transf_4"/>
    <property type="match status" value="1"/>
</dbReference>